<sequence>MHHGHLTFLPGCSASVIGTVGRSFSPGLSFGGKPRPQAVQRPTRPTRLIRVSSISSTAVRTRAEAW</sequence>
<protein>
    <submittedName>
        <fullName evidence="1">Uncharacterized protein</fullName>
    </submittedName>
</protein>
<accession>A0ABV5FXJ5</accession>
<dbReference type="Proteomes" id="UP001589575">
    <property type="component" value="Unassembled WGS sequence"/>
</dbReference>
<reference evidence="1 2" key="1">
    <citation type="submission" date="2024-09" db="EMBL/GenBank/DDBJ databases">
        <authorList>
            <person name="Sun Q."/>
            <person name="Mori K."/>
        </authorList>
    </citation>
    <scope>NUCLEOTIDE SEQUENCE [LARGE SCALE GENOMIC DNA]</scope>
    <source>
        <strain evidence="1 2">CCM 7609</strain>
    </source>
</reference>
<organism evidence="1 2">
    <name type="scientific">Citricoccus parietis</name>
    <dbReference type="NCBI Taxonomy" id="592307"/>
    <lineage>
        <taxon>Bacteria</taxon>
        <taxon>Bacillati</taxon>
        <taxon>Actinomycetota</taxon>
        <taxon>Actinomycetes</taxon>
        <taxon>Micrococcales</taxon>
        <taxon>Micrococcaceae</taxon>
        <taxon>Citricoccus</taxon>
    </lineage>
</organism>
<evidence type="ECO:0000313" key="2">
    <source>
        <dbReference type="Proteomes" id="UP001589575"/>
    </source>
</evidence>
<proteinExistence type="predicted"/>
<comment type="caution">
    <text evidence="1">The sequence shown here is derived from an EMBL/GenBank/DDBJ whole genome shotgun (WGS) entry which is preliminary data.</text>
</comment>
<gene>
    <name evidence="1" type="ORF">ACFFX0_09490</name>
</gene>
<evidence type="ECO:0000313" key="1">
    <source>
        <dbReference type="EMBL" id="MFB9071418.1"/>
    </source>
</evidence>
<name>A0ABV5FXJ5_9MICC</name>
<keyword evidence="2" id="KW-1185">Reference proteome</keyword>
<dbReference type="EMBL" id="JBHMFI010000001">
    <property type="protein sequence ID" value="MFB9071418.1"/>
    <property type="molecule type" value="Genomic_DNA"/>
</dbReference>